<accession>A0AAN7SGI5</accession>
<proteinExistence type="inferred from homology"/>
<keyword evidence="3 7" id="KW-1133">Transmembrane helix</keyword>
<dbReference type="GO" id="GO:0005640">
    <property type="term" value="C:nuclear outer membrane"/>
    <property type="evidence" value="ECO:0007669"/>
    <property type="project" value="UniProtKB-SubCell"/>
</dbReference>
<evidence type="ECO:0000256" key="7">
    <source>
        <dbReference type="SAM" id="Phobius"/>
    </source>
</evidence>
<evidence type="ECO:0000256" key="4">
    <source>
        <dbReference type="ARBA" id="ARBA00023136"/>
    </source>
</evidence>
<evidence type="ECO:0000313" key="8">
    <source>
        <dbReference type="EMBL" id="KAK4878639.1"/>
    </source>
</evidence>
<keyword evidence="9" id="KW-1185">Reference proteome</keyword>
<dbReference type="Gene3D" id="3.40.50.1820">
    <property type="entry name" value="alpha/beta hydrolase"/>
    <property type="match status" value="1"/>
</dbReference>
<evidence type="ECO:0000256" key="2">
    <source>
        <dbReference type="ARBA" id="ARBA00022692"/>
    </source>
</evidence>
<gene>
    <name evidence="8" type="ORF">RN001_011145</name>
</gene>
<keyword evidence="2 7" id="KW-0812">Transmembrane</keyword>
<evidence type="ECO:0000256" key="1">
    <source>
        <dbReference type="ARBA" id="ARBA00007387"/>
    </source>
</evidence>
<keyword evidence="4 7" id="KW-0472">Membrane</keyword>
<comment type="subcellular location">
    <subcellularLocation>
        <location evidence="6">Nucleus outer membrane</location>
        <topology evidence="6">Single-pass membrane protein</topology>
    </subcellularLocation>
</comment>
<dbReference type="PANTHER" id="PTHR12265">
    <property type="entry name" value="TRANSMEMBRANE PROTEIN 53"/>
    <property type="match status" value="1"/>
</dbReference>
<dbReference type="Proteomes" id="UP001353858">
    <property type="component" value="Unassembled WGS sequence"/>
</dbReference>
<dbReference type="InterPro" id="IPR029058">
    <property type="entry name" value="AB_hydrolase_fold"/>
</dbReference>
<protein>
    <recommendedName>
        <fullName evidence="10">Transmembrane protein 53</fullName>
    </recommendedName>
</protein>
<dbReference type="PANTHER" id="PTHR12265:SF30">
    <property type="entry name" value="TRANSMEMBRANE PROTEIN 53"/>
    <property type="match status" value="1"/>
</dbReference>
<comment type="similarity">
    <text evidence="1">Belongs to the TMEM53 family.</text>
</comment>
<evidence type="ECO:0000256" key="5">
    <source>
        <dbReference type="ARBA" id="ARBA00023242"/>
    </source>
</evidence>
<dbReference type="AlphaFoldDB" id="A0AAN7SGI5"/>
<dbReference type="InterPro" id="IPR008547">
    <property type="entry name" value="DUF829_TMEM53"/>
</dbReference>
<evidence type="ECO:0000256" key="6">
    <source>
        <dbReference type="ARBA" id="ARBA00034303"/>
    </source>
</evidence>
<comment type="caution">
    <text evidence="8">The sequence shown here is derived from an EMBL/GenBank/DDBJ whole genome shotgun (WGS) entry which is preliminary data.</text>
</comment>
<keyword evidence="5" id="KW-0539">Nucleus</keyword>
<evidence type="ECO:0000313" key="9">
    <source>
        <dbReference type="Proteomes" id="UP001353858"/>
    </source>
</evidence>
<dbReference type="SUPFAM" id="SSF53474">
    <property type="entry name" value="alpha/beta-Hydrolases"/>
    <property type="match status" value="1"/>
</dbReference>
<evidence type="ECO:0000256" key="3">
    <source>
        <dbReference type="ARBA" id="ARBA00022989"/>
    </source>
</evidence>
<dbReference type="EMBL" id="JARPUR010000004">
    <property type="protein sequence ID" value="KAK4878639.1"/>
    <property type="molecule type" value="Genomic_DNA"/>
</dbReference>
<feature type="transmembrane region" description="Helical" evidence="7">
    <location>
        <begin position="96"/>
        <end position="116"/>
    </location>
</feature>
<reference evidence="9" key="1">
    <citation type="submission" date="2023-01" db="EMBL/GenBank/DDBJ databases">
        <title>Key to firefly adult light organ development and bioluminescence: homeobox transcription factors regulate luciferase expression and transportation to peroxisome.</title>
        <authorList>
            <person name="Fu X."/>
        </authorList>
    </citation>
    <scope>NUCLEOTIDE SEQUENCE [LARGE SCALE GENOMIC DNA]</scope>
</reference>
<name>A0AAN7SGI5_9COLE</name>
<sequence length="265" mass="31144">MPDEQDHLEYYIKFPTVKLATDHGTAKTPIVILFGWAGCNDKHLCKYSQIYDDKGFITLRYSAPLKFIFWQRSRLKPIGERLVKLLYDMNFENHPIIVHCFSNGGAFLLYNFLLALRQKSIQLKGVIFDSSPGYRRLVSLYKAISTIVGGNIFYNLFLSILISLFLVIIWQYEIIKGYFASDNYQSNPVKYLQIEDNKCPQYFIFSKADDLIYYKDVEEFMDLRRARGVDVSYLKLDDSPHLKHYLYYKKEYLDGVHGFLSKCFK</sequence>
<feature type="transmembrane region" description="Helical" evidence="7">
    <location>
        <begin position="152"/>
        <end position="172"/>
    </location>
</feature>
<evidence type="ECO:0008006" key="10">
    <source>
        <dbReference type="Google" id="ProtNLM"/>
    </source>
</evidence>
<dbReference type="Pfam" id="PF05705">
    <property type="entry name" value="DUF829"/>
    <property type="match status" value="1"/>
</dbReference>
<organism evidence="8 9">
    <name type="scientific">Aquatica leii</name>
    <dbReference type="NCBI Taxonomy" id="1421715"/>
    <lineage>
        <taxon>Eukaryota</taxon>
        <taxon>Metazoa</taxon>
        <taxon>Ecdysozoa</taxon>
        <taxon>Arthropoda</taxon>
        <taxon>Hexapoda</taxon>
        <taxon>Insecta</taxon>
        <taxon>Pterygota</taxon>
        <taxon>Neoptera</taxon>
        <taxon>Endopterygota</taxon>
        <taxon>Coleoptera</taxon>
        <taxon>Polyphaga</taxon>
        <taxon>Elateriformia</taxon>
        <taxon>Elateroidea</taxon>
        <taxon>Lampyridae</taxon>
        <taxon>Luciolinae</taxon>
        <taxon>Aquatica</taxon>
    </lineage>
</organism>